<feature type="compositionally biased region" description="Basic and acidic residues" evidence="6">
    <location>
        <begin position="955"/>
        <end position="1016"/>
    </location>
</feature>
<dbReference type="GO" id="GO:0005634">
    <property type="term" value="C:nucleus"/>
    <property type="evidence" value="ECO:0007669"/>
    <property type="project" value="UniProtKB-SubCell"/>
</dbReference>
<organism evidence="8 9">
    <name type="scientific">Muraenolepis orangiensis</name>
    <name type="common">Patagonian moray cod</name>
    <dbReference type="NCBI Taxonomy" id="630683"/>
    <lineage>
        <taxon>Eukaryota</taxon>
        <taxon>Metazoa</taxon>
        <taxon>Chordata</taxon>
        <taxon>Craniata</taxon>
        <taxon>Vertebrata</taxon>
        <taxon>Euteleostomi</taxon>
        <taxon>Actinopterygii</taxon>
        <taxon>Neopterygii</taxon>
        <taxon>Teleostei</taxon>
        <taxon>Neoteleostei</taxon>
        <taxon>Acanthomorphata</taxon>
        <taxon>Zeiogadaria</taxon>
        <taxon>Gadariae</taxon>
        <taxon>Gadiformes</taxon>
        <taxon>Muraenolepidoidei</taxon>
        <taxon>Muraenolepididae</taxon>
        <taxon>Muraenolepis</taxon>
    </lineage>
</organism>
<feature type="region of interest" description="Disordered" evidence="6">
    <location>
        <begin position="892"/>
        <end position="1116"/>
    </location>
</feature>
<feature type="compositionally biased region" description="Basic and acidic residues" evidence="6">
    <location>
        <begin position="295"/>
        <end position="306"/>
    </location>
</feature>
<feature type="compositionally biased region" description="Acidic residues" evidence="6">
    <location>
        <begin position="1208"/>
        <end position="1236"/>
    </location>
</feature>
<proteinExistence type="predicted"/>
<dbReference type="Proteomes" id="UP001148018">
    <property type="component" value="Unassembled WGS sequence"/>
</dbReference>
<evidence type="ECO:0000259" key="7">
    <source>
        <dbReference type="PROSITE" id="PS50171"/>
    </source>
</evidence>
<feature type="compositionally biased region" description="Basic and acidic residues" evidence="6">
    <location>
        <begin position="1096"/>
        <end position="1116"/>
    </location>
</feature>
<feature type="compositionally biased region" description="Acidic residues" evidence="6">
    <location>
        <begin position="1144"/>
        <end position="1196"/>
    </location>
</feature>
<dbReference type="InterPro" id="IPR000690">
    <property type="entry name" value="Matrin/U1-C_Znf_C2H2"/>
</dbReference>
<feature type="compositionally biased region" description="Polar residues" evidence="6">
    <location>
        <begin position="80"/>
        <end position="99"/>
    </location>
</feature>
<keyword evidence="5" id="KW-0539">Nucleus</keyword>
<dbReference type="GO" id="GO:0008270">
    <property type="term" value="F:zinc ion binding"/>
    <property type="evidence" value="ECO:0007669"/>
    <property type="project" value="UniProtKB-KW"/>
</dbReference>
<feature type="compositionally biased region" description="Low complexity" evidence="6">
    <location>
        <begin position="502"/>
        <end position="520"/>
    </location>
</feature>
<evidence type="ECO:0000256" key="6">
    <source>
        <dbReference type="SAM" id="MobiDB-lite"/>
    </source>
</evidence>
<dbReference type="OrthoDB" id="10072641at2759"/>
<reference evidence="8" key="1">
    <citation type="submission" date="2022-07" db="EMBL/GenBank/DDBJ databases">
        <title>Chromosome-level genome of Muraenolepis orangiensis.</title>
        <authorList>
            <person name="Kim J."/>
        </authorList>
    </citation>
    <scope>NUCLEOTIDE SEQUENCE</scope>
    <source>
        <strain evidence="8">KU_S4_2022</strain>
        <tissue evidence="8">Muscle</tissue>
    </source>
</reference>
<accession>A0A9Q0IV37</accession>
<dbReference type="InterPro" id="IPR003604">
    <property type="entry name" value="Matrin/U1-like-C_Znf_C2H2"/>
</dbReference>
<feature type="compositionally biased region" description="Basic and acidic residues" evidence="6">
    <location>
        <begin position="378"/>
        <end position="399"/>
    </location>
</feature>
<feature type="compositionally biased region" description="Basic and acidic residues" evidence="6">
    <location>
        <begin position="480"/>
        <end position="500"/>
    </location>
</feature>
<comment type="caution">
    <text evidence="8">The sequence shown here is derived from an EMBL/GenBank/DDBJ whole genome shotgun (WGS) entry which is preliminary data.</text>
</comment>
<evidence type="ECO:0000256" key="5">
    <source>
        <dbReference type="ARBA" id="ARBA00023242"/>
    </source>
</evidence>
<feature type="compositionally biased region" description="Basic and acidic residues" evidence="6">
    <location>
        <begin position="347"/>
        <end position="357"/>
    </location>
</feature>
<evidence type="ECO:0000313" key="9">
    <source>
        <dbReference type="Proteomes" id="UP001148018"/>
    </source>
</evidence>
<feature type="region of interest" description="Disordered" evidence="6">
    <location>
        <begin position="1"/>
        <end position="110"/>
    </location>
</feature>
<dbReference type="SUPFAM" id="SSF54928">
    <property type="entry name" value="RNA-binding domain, RBD"/>
    <property type="match status" value="1"/>
</dbReference>
<dbReference type="PANTHER" id="PTHR15491:SF9">
    <property type="entry name" value="CIP1-INTERACTING ZINC FINGER PROTEIN"/>
    <property type="match status" value="1"/>
</dbReference>
<dbReference type="PROSITE" id="PS50171">
    <property type="entry name" value="ZF_MATRIN"/>
    <property type="match status" value="1"/>
</dbReference>
<protein>
    <recommendedName>
        <fullName evidence="7">Matrin-type domain-containing protein</fullName>
    </recommendedName>
</protein>
<keyword evidence="2" id="KW-0479">Metal-binding</keyword>
<sequence>MYRHQSQQQGSSQAFENRPPRPSQPQQTPNQQGRSATDIMSQVLGFQFPPPTQLPDELESALAIRGSRDMDHRLIDHMKQPNQHQNQHSSEPSGYSNSPVGFPSKNLPGHQQVVDWSSYAPPTKLFCSTASDATHQAQRHLLPGVQPRGHQLPGVQQPQNMQSWSASCSPSPQAPGSQSGGNGGLGGGGLDSPGLYTPESAGSILASFGLSNDDLEELSHYPDDQLTPETLPFILRDIQIKKSRVTPGAPPPASSSSPVRMGSSGSVDVPSLLRVTQTVGQVIDYGHASLATEEGSGRETFKREQLSSESTVKNVYSSSPPAAPKQHKSETQEQRQVRLKPATVSNKHKDLDYRRQSSESSKAKRSPAREYASASKYHRPDRDYRWAGPERRRSSETRSENVSSRQPSSSASSSKPQSSSSSSSRRLPAPAMLCDFSAEPPKVYPHTCALCNVQCDQAEDWIDHVNTVNHTAACRDLRNKYPDLKPDLKPDGPRKDHDGRGSPWPARSRTSSWSSSRSPSKPQPGPPRHRQQDKPYPTLRQHGHRHHSGDGYYDYHHHHRSDSKSPNRQPGGHPSDRQSSRSPVSSSRHGLKRPCTDPGSKQGPQSKAGAPRDSDRRPGAKTKAQPSGSKETDTATTGPPAKKNKGPKWAPQGSGHLVLLSNLPVDASIQEVADLVGTFGKNTIVLVPSVGEMAPTESKPQKGAVLILRLPRSDWTEADIINLAKPFATPLDVIMERDRRKVLVLLPDMETALKMVTVLTSTHATIDGFLLKLVCLKQAVSFQTPVALYNMLKIRKPGELAPLVGWRSVVVITNVPPTTKGPTEDSPENSDVSQPAAVAVELKTQEAPASKDSEESIEGSMAMDDTDKTDNAGGEDQVPEPAITQALQLNTEEPQAAVSKLDEIEEQASDIATPDAAEGTASEMPKVTPAMVEALLEECRTRTGRHGQLEEGDADEKKAVDPSPGTKERSGEQEKKRQEKEREARREQDRERSKRIEREKRKRERDREYDKLRTQRESSSGSKSSGISEGSRWSSRRDGSKRTTAAVEVKKTDGEAASDAASENTPTVVPEEVSPTASATLENLAVDEPPQGPGSKEQDLASEVKEDLASEVKEDLASEVKEDLASEVEVDLASQVAEDLASQVEEDLASQVEEDLASQVEEDLASQVEEDLASQVEEDLASQVEEDLASQVEEDLASQVEVDLASQVEEDLASQVEEDLASQVEEDLASQVEEDQAAPTSTDLPDPQVPSSQSQKAVTLEMAAEDMVEPASTTPVLTFKHQGSEDQAKKKVDSPGDDLMPFDPRCPVGMEFLVQKTGFFCKVCNRFFSGSGDAELNHCMTLKHYESLQKFLESRNPKNPVQPSPQV</sequence>
<comment type="subcellular location">
    <subcellularLocation>
        <location evidence="1">Nucleus</location>
    </subcellularLocation>
</comment>
<feature type="compositionally biased region" description="Low complexity" evidence="6">
    <location>
        <begin position="254"/>
        <end position="267"/>
    </location>
</feature>
<evidence type="ECO:0000256" key="2">
    <source>
        <dbReference type="ARBA" id="ARBA00022723"/>
    </source>
</evidence>
<feature type="compositionally biased region" description="Basic and acidic residues" evidence="6">
    <location>
        <begin position="327"/>
        <end position="336"/>
    </location>
</feature>
<dbReference type="EMBL" id="JANIIK010000034">
    <property type="protein sequence ID" value="KAJ3614547.1"/>
    <property type="molecule type" value="Genomic_DNA"/>
</dbReference>
<feature type="compositionally biased region" description="Basic and acidic residues" evidence="6">
    <location>
        <begin position="66"/>
        <end position="79"/>
    </location>
</feature>
<feature type="compositionally biased region" description="Polar residues" evidence="6">
    <location>
        <begin position="624"/>
        <end position="637"/>
    </location>
</feature>
<dbReference type="InterPro" id="IPR012677">
    <property type="entry name" value="Nucleotide-bd_a/b_plait_sf"/>
</dbReference>
<gene>
    <name evidence="8" type="ORF">NHX12_018119</name>
</gene>
<feature type="region of interest" description="Disordered" evidence="6">
    <location>
        <begin position="844"/>
        <end position="878"/>
    </location>
</feature>
<dbReference type="InterPro" id="IPR035979">
    <property type="entry name" value="RBD_domain_sf"/>
</dbReference>
<feature type="domain" description="Matrin-type" evidence="7">
    <location>
        <begin position="1319"/>
        <end position="1350"/>
    </location>
</feature>
<feature type="region of interest" description="Disordered" evidence="6">
    <location>
        <begin position="480"/>
        <end position="653"/>
    </location>
</feature>
<feature type="region of interest" description="Disordered" evidence="6">
    <location>
        <begin position="288"/>
        <end position="427"/>
    </location>
</feature>
<feature type="compositionally biased region" description="Gly residues" evidence="6">
    <location>
        <begin position="178"/>
        <end position="191"/>
    </location>
</feature>
<dbReference type="SMART" id="SM00451">
    <property type="entry name" value="ZnF_U1"/>
    <property type="match status" value="2"/>
</dbReference>
<evidence type="ECO:0000256" key="1">
    <source>
        <dbReference type="ARBA" id="ARBA00004123"/>
    </source>
</evidence>
<evidence type="ECO:0000256" key="3">
    <source>
        <dbReference type="ARBA" id="ARBA00022771"/>
    </source>
</evidence>
<feature type="region of interest" description="Disordered" evidence="6">
    <location>
        <begin position="242"/>
        <end position="267"/>
    </location>
</feature>
<dbReference type="InterPro" id="IPR026811">
    <property type="entry name" value="CIZ1"/>
</dbReference>
<feature type="region of interest" description="Disordered" evidence="6">
    <location>
        <begin position="130"/>
        <end position="198"/>
    </location>
</feature>
<keyword evidence="3" id="KW-0863">Zinc-finger</keyword>
<feature type="compositionally biased region" description="Polar residues" evidence="6">
    <location>
        <begin position="1238"/>
        <end position="1257"/>
    </location>
</feature>
<keyword evidence="4" id="KW-0862">Zinc</keyword>
<feature type="compositionally biased region" description="Polar residues" evidence="6">
    <location>
        <begin position="307"/>
        <end position="320"/>
    </location>
</feature>
<evidence type="ECO:0000256" key="4">
    <source>
        <dbReference type="ARBA" id="ARBA00022833"/>
    </source>
</evidence>
<dbReference type="PANTHER" id="PTHR15491">
    <property type="match status" value="1"/>
</dbReference>
<feature type="compositionally biased region" description="Low complexity" evidence="6">
    <location>
        <begin position="1018"/>
        <end position="1033"/>
    </location>
</feature>
<feature type="region of interest" description="Disordered" evidence="6">
    <location>
        <begin position="1144"/>
        <end position="1296"/>
    </location>
</feature>
<feature type="compositionally biased region" description="Polar residues" evidence="6">
    <location>
        <begin position="1"/>
        <end position="15"/>
    </location>
</feature>
<feature type="compositionally biased region" description="Basic and acidic residues" evidence="6">
    <location>
        <begin position="1282"/>
        <end position="1294"/>
    </location>
</feature>
<feature type="compositionally biased region" description="Low complexity" evidence="6">
    <location>
        <begin position="162"/>
        <end position="177"/>
    </location>
</feature>
<dbReference type="Gene3D" id="3.30.70.330">
    <property type="match status" value="1"/>
</dbReference>
<evidence type="ECO:0000313" key="8">
    <source>
        <dbReference type="EMBL" id="KAJ3614547.1"/>
    </source>
</evidence>
<name>A0A9Q0IV37_9TELE</name>
<keyword evidence="9" id="KW-1185">Reference proteome</keyword>
<feature type="compositionally biased region" description="Low complexity" evidence="6">
    <location>
        <begin position="400"/>
        <end position="425"/>
    </location>
</feature>
<dbReference type="GO" id="GO:0003676">
    <property type="term" value="F:nucleic acid binding"/>
    <property type="evidence" value="ECO:0007669"/>
    <property type="project" value="InterPro"/>
</dbReference>